<proteinExistence type="predicted"/>
<reference evidence="1" key="2">
    <citation type="journal article" date="2015" name="Data Brief">
        <title>Shoot transcriptome of the giant reed, Arundo donax.</title>
        <authorList>
            <person name="Barrero R.A."/>
            <person name="Guerrero F.D."/>
            <person name="Moolhuijzen P."/>
            <person name="Goolsby J.A."/>
            <person name="Tidwell J."/>
            <person name="Bellgard S.E."/>
            <person name="Bellgard M.I."/>
        </authorList>
    </citation>
    <scope>NUCLEOTIDE SEQUENCE</scope>
    <source>
        <tissue evidence="1">Shoot tissue taken approximately 20 cm above the soil surface</tissue>
    </source>
</reference>
<protein>
    <submittedName>
        <fullName evidence="1">Uncharacterized protein</fullName>
    </submittedName>
</protein>
<organism evidence="1">
    <name type="scientific">Arundo donax</name>
    <name type="common">Giant reed</name>
    <name type="synonym">Donax arundinaceus</name>
    <dbReference type="NCBI Taxonomy" id="35708"/>
    <lineage>
        <taxon>Eukaryota</taxon>
        <taxon>Viridiplantae</taxon>
        <taxon>Streptophyta</taxon>
        <taxon>Embryophyta</taxon>
        <taxon>Tracheophyta</taxon>
        <taxon>Spermatophyta</taxon>
        <taxon>Magnoliopsida</taxon>
        <taxon>Liliopsida</taxon>
        <taxon>Poales</taxon>
        <taxon>Poaceae</taxon>
        <taxon>PACMAD clade</taxon>
        <taxon>Arundinoideae</taxon>
        <taxon>Arundineae</taxon>
        <taxon>Arundo</taxon>
    </lineage>
</organism>
<evidence type="ECO:0000313" key="1">
    <source>
        <dbReference type="EMBL" id="JAD38029.1"/>
    </source>
</evidence>
<name>A0A0A8ZF74_ARUDO</name>
<sequence length="48" mass="5146">MIGVDRIGPVACARRSSGAPRNTALVLLSNRDVRQYENLPTLSCDGSD</sequence>
<reference evidence="1" key="1">
    <citation type="submission" date="2014-09" db="EMBL/GenBank/DDBJ databases">
        <authorList>
            <person name="Magalhaes I.L.F."/>
            <person name="Oliveira U."/>
            <person name="Santos F.R."/>
            <person name="Vidigal T.H.D.A."/>
            <person name="Brescovit A.D."/>
            <person name="Santos A.J."/>
        </authorList>
    </citation>
    <scope>NUCLEOTIDE SEQUENCE</scope>
    <source>
        <tissue evidence="1">Shoot tissue taken approximately 20 cm above the soil surface</tissue>
    </source>
</reference>
<accession>A0A0A8ZF74</accession>
<dbReference type="EMBL" id="GBRH01259866">
    <property type="protein sequence ID" value="JAD38029.1"/>
    <property type="molecule type" value="Transcribed_RNA"/>
</dbReference>
<dbReference type="AlphaFoldDB" id="A0A0A8ZF74"/>